<name>A0A2G5HWY1_CERBT</name>
<dbReference type="PROSITE" id="PS50157">
    <property type="entry name" value="ZINC_FINGER_C2H2_2"/>
    <property type="match status" value="2"/>
</dbReference>
<evidence type="ECO:0000313" key="12">
    <source>
        <dbReference type="EMBL" id="WPA98312.1"/>
    </source>
</evidence>
<dbReference type="Pfam" id="PF00172">
    <property type="entry name" value="Zn_clus"/>
    <property type="match status" value="1"/>
</dbReference>
<keyword evidence="1" id="KW-0479">Metal-binding</keyword>
<evidence type="ECO:0000256" key="7">
    <source>
        <dbReference type="PROSITE-ProRule" id="PRU00042"/>
    </source>
</evidence>
<feature type="domain" description="C2H2-type" evidence="10">
    <location>
        <begin position="20"/>
        <end position="47"/>
    </location>
</feature>
<dbReference type="PANTHER" id="PTHR47660">
    <property type="entry name" value="TRANSCRIPTION FACTOR WITH C2H2 AND ZN(2)-CYS(6) DNA BINDING DOMAIN (EUROFUNG)-RELATED-RELATED"/>
    <property type="match status" value="1"/>
</dbReference>
<protein>
    <recommendedName>
        <fullName evidence="15">Zinc finger protein</fullName>
    </recommendedName>
</protein>
<dbReference type="FunFam" id="3.30.160.60:FF:002343">
    <property type="entry name" value="Zinc finger protein 33A"/>
    <property type="match status" value="1"/>
</dbReference>
<keyword evidence="14" id="KW-1185">Reference proteome</keyword>
<dbReference type="EMBL" id="LKMD01000102">
    <property type="protein sequence ID" value="PIA97074.1"/>
    <property type="molecule type" value="Genomic_DNA"/>
</dbReference>
<dbReference type="SMART" id="SM00355">
    <property type="entry name" value="ZnF_C2H2"/>
    <property type="match status" value="2"/>
</dbReference>
<dbReference type="EMBL" id="CP134185">
    <property type="protein sequence ID" value="WPA98312.1"/>
    <property type="molecule type" value="Genomic_DNA"/>
</dbReference>
<keyword evidence="5" id="KW-0804">Transcription</keyword>
<dbReference type="PROSITE" id="PS50048">
    <property type="entry name" value="ZN2_CY6_FUNGAL_2"/>
    <property type="match status" value="1"/>
</dbReference>
<proteinExistence type="predicted"/>
<dbReference type="InterPro" id="IPR001138">
    <property type="entry name" value="Zn2Cys6_DnaBD"/>
</dbReference>
<evidence type="ECO:0000313" key="11">
    <source>
        <dbReference type="EMBL" id="PIA97074.1"/>
    </source>
</evidence>
<feature type="compositionally biased region" description="Polar residues" evidence="8">
    <location>
        <begin position="757"/>
        <end position="767"/>
    </location>
</feature>
<keyword evidence="2 7" id="KW-0863">Zinc-finger</keyword>
<dbReference type="Gene3D" id="3.30.160.60">
    <property type="entry name" value="Classic Zinc Finger"/>
    <property type="match status" value="1"/>
</dbReference>
<feature type="domain" description="C2H2-type" evidence="10">
    <location>
        <begin position="48"/>
        <end position="75"/>
    </location>
</feature>
<evidence type="ECO:0000313" key="14">
    <source>
        <dbReference type="Proteomes" id="UP001302367"/>
    </source>
</evidence>
<dbReference type="AlphaFoldDB" id="A0A2G5HWY1"/>
<feature type="region of interest" description="Disordered" evidence="8">
    <location>
        <begin position="748"/>
        <end position="767"/>
    </location>
</feature>
<keyword evidence="4" id="KW-0805">Transcription regulation</keyword>
<dbReference type="SUPFAM" id="SSF57667">
    <property type="entry name" value="beta-beta-alpha zinc fingers"/>
    <property type="match status" value="1"/>
</dbReference>
<dbReference type="Proteomes" id="UP001302367">
    <property type="component" value="Chromosome 2"/>
</dbReference>
<evidence type="ECO:0008006" key="15">
    <source>
        <dbReference type="Google" id="ProtNLM"/>
    </source>
</evidence>
<dbReference type="GO" id="GO:0003677">
    <property type="term" value="F:DNA binding"/>
    <property type="evidence" value="ECO:0007669"/>
    <property type="project" value="InterPro"/>
</dbReference>
<dbReference type="SMART" id="SM00066">
    <property type="entry name" value="GAL4"/>
    <property type="match status" value="1"/>
</dbReference>
<organism evidence="11 13">
    <name type="scientific">Cercospora beticola</name>
    <name type="common">Sugarbeet leaf spot fungus</name>
    <dbReference type="NCBI Taxonomy" id="122368"/>
    <lineage>
        <taxon>Eukaryota</taxon>
        <taxon>Fungi</taxon>
        <taxon>Dikarya</taxon>
        <taxon>Ascomycota</taxon>
        <taxon>Pezizomycotina</taxon>
        <taxon>Dothideomycetes</taxon>
        <taxon>Dothideomycetidae</taxon>
        <taxon>Mycosphaerellales</taxon>
        <taxon>Mycosphaerellaceae</taxon>
        <taxon>Cercospora</taxon>
    </lineage>
</organism>
<dbReference type="Pfam" id="PF04082">
    <property type="entry name" value="Fungal_trans"/>
    <property type="match status" value="1"/>
</dbReference>
<evidence type="ECO:0000256" key="5">
    <source>
        <dbReference type="ARBA" id="ARBA00023163"/>
    </source>
</evidence>
<accession>A0A2G5HWY1</accession>
<dbReference type="GO" id="GO:0006351">
    <property type="term" value="P:DNA-templated transcription"/>
    <property type="evidence" value="ECO:0007669"/>
    <property type="project" value="InterPro"/>
</dbReference>
<evidence type="ECO:0000256" key="8">
    <source>
        <dbReference type="SAM" id="MobiDB-lite"/>
    </source>
</evidence>
<evidence type="ECO:0000256" key="1">
    <source>
        <dbReference type="ARBA" id="ARBA00022723"/>
    </source>
</evidence>
<dbReference type="OrthoDB" id="40579at2759"/>
<evidence type="ECO:0000256" key="2">
    <source>
        <dbReference type="ARBA" id="ARBA00022771"/>
    </source>
</evidence>
<dbReference type="Pfam" id="PF00096">
    <property type="entry name" value="zf-C2H2"/>
    <property type="match status" value="1"/>
</dbReference>
<evidence type="ECO:0000256" key="6">
    <source>
        <dbReference type="ARBA" id="ARBA00023242"/>
    </source>
</evidence>
<dbReference type="PROSITE" id="PS00028">
    <property type="entry name" value="ZINC_FINGER_C2H2_1"/>
    <property type="match status" value="2"/>
</dbReference>
<sequence>MPAADDSAEASQTSSGDTRHKCYLCSRTYERHDHLRRHLKSHDNERAYKCNECGKGFNRADLLNRHRAAHAKTTAGDVFRKRTPRACEACIKAKTKCEDDRPCKRCRTREISCVDTDARSVSVDDSSLSSLNHAEANAPAQLTTPSSLTHVLSNGPTSNAGVNDFAPFSVGQDDFVNAIPMSDYGYPDFFEQIMMPDLNSISQFQPQRPPDLSHLTQDLNLEGLNFDFTFLASGLTRPSTPHGDNTGILEAGADTASDVRLRTEAFNKSPWSWNHWIPERNHATFTGQEEINVRQDGINTNDQHVSPSIKRSVHCDLDHEARDRMIRVVTTIAQSKLAMPSFPSLQLLEDLIDIFLLQDSNSIDTFVHAASFSAKETRTELLLGMVAGGARYVALPTVWKMGLVFQEVVRLGVADVFESDNSSTRDLQPIQTSLIWVSVGIWSGFRRKTEIASSFLQPTVTMLTWANALTRARYSDISPSMDDNDEVLHQKWRSWIQEESLKRVVLHTFLHDSQVATTHLRNRLVSPSQLLLPVPMSLDLWLAQNAQVWRNIWLSRVRPPQSQLPSVLELFTNPRKLDDFAGLVDKRLCLLVTCHAFAHDVWQFRQQSVLLSNWEAQGRRDRWLTHQSRQRDIMDDLTTAHTYCEAQENVAPEVLFTIEFLIMSLHVSVEDILLFAGKSGEEEARKVYPRVKVWTQDSEARTAVWHAGQVLRVARTFEQTRLRDFYAVALYQATLTLWVYGMITTNTARRSGDKTPTPGQLGSNATQGSRVVLDDDNDKAAKSFKLIGTGVAGLTSTNYGQVDLDRWNGRPNFCPLSNSKGVMLISREILRSNFPDSRNGLPPLVENLVNLINELGNLSGK</sequence>
<dbReference type="InterPro" id="IPR036864">
    <property type="entry name" value="Zn2-C6_fun-type_DNA-bd_sf"/>
</dbReference>
<evidence type="ECO:0000313" key="13">
    <source>
        <dbReference type="Proteomes" id="UP000230605"/>
    </source>
</evidence>
<dbReference type="Proteomes" id="UP000230605">
    <property type="component" value="Chromosome 2"/>
</dbReference>
<dbReference type="SUPFAM" id="SSF57701">
    <property type="entry name" value="Zn2/Cys6 DNA-binding domain"/>
    <property type="match status" value="1"/>
</dbReference>
<dbReference type="InterPro" id="IPR036236">
    <property type="entry name" value="Znf_C2H2_sf"/>
</dbReference>
<reference evidence="12 14" key="2">
    <citation type="submission" date="2023-09" db="EMBL/GenBank/DDBJ databases">
        <title>Complete-Gapless Cercospora beticola genome.</title>
        <authorList>
            <person name="Wyatt N.A."/>
            <person name="Spanner R.E."/>
            <person name="Bolton M.D."/>
        </authorList>
    </citation>
    <scope>NUCLEOTIDE SEQUENCE [LARGE SCALE GENOMIC DNA]</scope>
    <source>
        <strain evidence="12">Cb09-40</strain>
    </source>
</reference>
<keyword evidence="6" id="KW-0539">Nucleus</keyword>
<reference evidence="11 13" key="1">
    <citation type="submission" date="2015-10" db="EMBL/GenBank/DDBJ databases">
        <title>The cercosporin biosynthetic gene cluster was horizontally transferred to several fungal lineages and shown to be expanded in Cercospora beticola based on microsynteny with recipient genomes.</title>
        <authorList>
            <person name="De Jonge R."/>
            <person name="Ebert M.K."/>
            <person name="Suttle J.C."/>
            <person name="Jurick Ii W.M."/>
            <person name="Secor G.A."/>
            <person name="Thomma B.P."/>
            <person name="Van De Peer Y."/>
            <person name="Bolton M.D."/>
        </authorList>
    </citation>
    <scope>NUCLEOTIDE SEQUENCE [LARGE SCALE GENOMIC DNA]</scope>
    <source>
        <strain evidence="11 13">09-40</strain>
    </source>
</reference>
<evidence type="ECO:0000256" key="3">
    <source>
        <dbReference type="ARBA" id="ARBA00022833"/>
    </source>
</evidence>
<dbReference type="InterPro" id="IPR007219">
    <property type="entry name" value="XnlR_reg_dom"/>
</dbReference>
<dbReference type="InterPro" id="IPR013087">
    <property type="entry name" value="Znf_C2H2_type"/>
</dbReference>
<dbReference type="CDD" id="cd00067">
    <property type="entry name" value="GAL4"/>
    <property type="match status" value="1"/>
</dbReference>
<evidence type="ECO:0000259" key="9">
    <source>
        <dbReference type="PROSITE" id="PS50048"/>
    </source>
</evidence>
<evidence type="ECO:0000256" key="4">
    <source>
        <dbReference type="ARBA" id="ARBA00023015"/>
    </source>
</evidence>
<dbReference type="GO" id="GO:0008270">
    <property type="term" value="F:zinc ion binding"/>
    <property type="evidence" value="ECO:0007669"/>
    <property type="project" value="UniProtKB-KW"/>
</dbReference>
<keyword evidence="3" id="KW-0862">Zinc</keyword>
<evidence type="ECO:0000259" key="10">
    <source>
        <dbReference type="PROSITE" id="PS50157"/>
    </source>
</evidence>
<gene>
    <name evidence="11" type="ORF">CB0940_05732</name>
    <name evidence="12" type="ORF">RHO25_002924</name>
</gene>
<feature type="domain" description="Zn(2)-C6 fungal-type" evidence="9">
    <location>
        <begin position="86"/>
        <end position="115"/>
    </location>
</feature>
<dbReference type="GO" id="GO:0000981">
    <property type="term" value="F:DNA-binding transcription factor activity, RNA polymerase II-specific"/>
    <property type="evidence" value="ECO:0007669"/>
    <property type="project" value="InterPro"/>
</dbReference>
<dbReference type="PANTHER" id="PTHR47660:SF2">
    <property type="entry name" value="TRANSCRIPTION FACTOR WITH C2H2 AND ZN(2)-CYS(6) DNA BINDING DOMAIN (EUROFUNG)"/>
    <property type="match status" value="1"/>
</dbReference>
<dbReference type="Gene3D" id="4.10.240.10">
    <property type="entry name" value="Zn(2)-C6 fungal-type DNA-binding domain"/>
    <property type="match status" value="1"/>
</dbReference>